<organism evidence="7 8">
    <name type="scientific">Iningainema tapete BLCC-T55</name>
    <dbReference type="NCBI Taxonomy" id="2748662"/>
    <lineage>
        <taxon>Bacteria</taxon>
        <taxon>Bacillati</taxon>
        <taxon>Cyanobacteriota</taxon>
        <taxon>Cyanophyceae</taxon>
        <taxon>Nostocales</taxon>
        <taxon>Scytonemataceae</taxon>
        <taxon>Iningainema tapete</taxon>
    </lineage>
</organism>
<keyword evidence="3" id="KW-0808">Transferase</keyword>
<sequence>MGLNVANEQNQILQAPQPIKPEHQWEDFDSGNPKLNDWLRKRARKNEDSGASRTYVVTVGQKVIAYYCLANGSVLNTSAPSRVRRNMPDPIPVMVIGRLAVDCNWQGKGIGRALVRDAVLRTLQAANIAGIRAILVHAISEEAKQFYVKCGFISSPVAPMTLVVTIADAKVALGVNS</sequence>
<evidence type="ECO:0000256" key="5">
    <source>
        <dbReference type="ARBA" id="ARBA00049880"/>
    </source>
</evidence>
<dbReference type="InterPro" id="IPR000182">
    <property type="entry name" value="GNAT_dom"/>
</dbReference>
<keyword evidence="2" id="KW-1277">Toxin-antitoxin system</keyword>
<keyword evidence="1" id="KW-0678">Repressor</keyword>
<dbReference type="InterPro" id="IPR016181">
    <property type="entry name" value="Acyl_CoA_acyltransferase"/>
</dbReference>
<dbReference type="Proteomes" id="UP000629098">
    <property type="component" value="Unassembled WGS sequence"/>
</dbReference>
<evidence type="ECO:0000256" key="3">
    <source>
        <dbReference type="ARBA" id="ARBA00022679"/>
    </source>
</evidence>
<evidence type="ECO:0000256" key="1">
    <source>
        <dbReference type="ARBA" id="ARBA00022491"/>
    </source>
</evidence>
<feature type="domain" description="N-acetyltransferase" evidence="6">
    <location>
        <begin position="53"/>
        <end position="153"/>
    </location>
</feature>
<gene>
    <name evidence="7" type="ORF">ICL16_07210</name>
</gene>
<dbReference type="PANTHER" id="PTHR36449:SF1">
    <property type="entry name" value="ACETYLTRANSFERASE"/>
    <property type="match status" value="1"/>
</dbReference>
<evidence type="ECO:0000256" key="2">
    <source>
        <dbReference type="ARBA" id="ARBA00022649"/>
    </source>
</evidence>
<keyword evidence="4" id="KW-0012">Acyltransferase</keyword>
<comment type="catalytic activity">
    <reaction evidence="5">
        <text>glycyl-tRNA(Gly) + acetyl-CoA = N-acetylglycyl-tRNA(Gly) + CoA + H(+)</text>
        <dbReference type="Rhea" id="RHEA:81867"/>
        <dbReference type="Rhea" id="RHEA-COMP:9683"/>
        <dbReference type="Rhea" id="RHEA-COMP:19766"/>
        <dbReference type="ChEBI" id="CHEBI:15378"/>
        <dbReference type="ChEBI" id="CHEBI:57287"/>
        <dbReference type="ChEBI" id="CHEBI:57288"/>
        <dbReference type="ChEBI" id="CHEBI:78522"/>
        <dbReference type="ChEBI" id="CHEBI:232036"/>
    </reaction>
</comment>
<evidence type="ECO:0000313" key="8">
    <source>
        <dbReference type="Proteomes" id="UP000629098"/>
    </source>
</evidence>
<reference evidence="7" key="1">
    <citation type="submission" date="2020-09" db="EMBL/GenBank/DDBJ databases">
        <title>Iningainema tapete sp. nov. (Scytonemataceae, Cyanobacteria) from greenhouses in central Florida (USA) produces two types of nodularin with biosynthetic potential for microcystin-LR and anabaenopeptins.</title>
        <authorList>
            <person name="Berthold D.E."/>
            <person name="Lefler F.W."/>
            <person name="Huang I.-S."/>
            <person name="Abdulla H."/>
            <person name="Zimba P.V."/>
            <person name="Laughinghouse H.D. IV."/>
        </authorList>
    </citation>
    <scope>NUCLEOTIDE SEQUENCE</scope>
    <source>
        <strain evidence="7">BLCCT55</strain>
    </source>
</reference>
<evidence type="ECO:0000259" key="6">
    <source>
        <dbReference type="Pfam" id="PF13508"/>
    </source>
</evidence>
<evidence type="ECO:0000256" key="4">
    <source>
        <dbReference type="ARBA" id="ARBA00023315"/>
    </source>
</evidence>
<dbReference type="Gene3D" id="3.40.630.30">
    <property type="match status" value="1"/>
</dbReference>
<accession>A0A8J7BWI7</accession>
<keyword evidence="8" id="KW-1185">Reference proteome</keyword>
<evidence type="ECO:0000313" key="7">
    <source>
        <dbReference type="EMBL" id="MBD2771887.1"/>
    </source>
</evidence>
<protein>
    <submittedName>
        <fullName evidence="7">GNAT family N-acetyltransferase</fullName>
    </submittedName>
</protein>
<comment type="caution">
    <text evidence="7">The sequence shown here is derived from an EMBL/GenBank/DDBJ whole genome shotgun (WGS) entry which is preliminary data.</text>
</comment>
<dbReference type="SUPFAM" id="SSF55729">
    <property type="entry name" value="Acyl-CoA N-acyltransferases (Nat)"/>
    <property type="match status" value="1"/>
</dbReference>
<dbReference type="PANTHER" id="PTHR36449">
    <property type="entry name" value="ACETYLTRANSFERASE-RELATED"/>
    <property type="match status" value="1"/>
</dbReference>
<dbReference type="EMBL" id="JACXAE010000029">
    <property type="protein sequence ID" value="MBD2771887.1"/>
    <property type="molecule type" value="Genomic_DNA"/>
</dbReference>
<dbReference type="Pfam" id="PF13508">
    <property type="entry name" value="Acetyltransf_7"/>
    <property type="match status" value="1"/>
</dbReference>
<dbReference type="AlphaFoldDB" id="A0A8J7BWI7"/>
<dbReference type="GO" id="GO:0016747">
    <property type="term" value="F:acyltransferase activity, transferring groups other than amino-acyl groups"/>
    <property type="evidence" value="ECO:0007669"/>
    <property type="project" value="InterPro"/>
</dbReference>
<dbReference type="CDD" id="cd04301">
    <property type="entry name" value="NAT_SF"/>
    <property type="match status" value="1"/>
</dbReference>
<name>A0A8J7BWI7_9CYAN</name>
<proteinExistence type="predicted"/>